<evidence type="ECO:0000313" key="2">
    <source>
        <dbReference type="Proteomes" id="UP000324758"/>
    </source>
</evidence>
<accession>A0A5D3KH44</accession>
<dbReference type="EMBL" id="VSSS01000021">
    <property type="protein sequence ID" value="TYL96168.1"/>
    <property type="molecule type" value="Genomic_DNA"/>
</dbReference>
<keyword evidence="2" id="KW-1185">Reference proteome</keyword>
<organism evidence="1 2">
    <name type="scientific">Bradyrhizobium rifense</name>
    <dbReference type="NCBI Taxonomy" id="515499"/>
    <lineage>
        <taxon>Bacteria</taxon>
        <taxon>Pseudomonadati</taxon>
        <taxon>Pseudomonadota</taxon>
        <taxon>Alphaproteobacteria</taxon>
        <taxon>Hyphomicrobiales</taxon>
        <taxon>Nitrobacteraceae</taxon>
        <taxon>Bradyrhizobium</taxon>
    </lineage>
</organism>
<proteinExistence type="predicted"/>
<protein>
    <submittedName>
        <fullName evidence="1">Uncharacterized protein</fullName>
    </submittedName>
</protein>
<dbReference type="OrthoDB" id="8254822at2"/>
<comment type="caution">
    <text evidence="1">The sequence shown here is derived from an EMBL/GenBank/DDBJ whole genome shotgun (WGS) entry which is preliminary data.</text>
</comment>
<gene>
    <name evidence="1" type="ORF">FXB40_12715</name>
</gene>
<name>A0A5D3KH44_9BRAD</name>
<dbReference type="AlphaFoldDB" id="A0A5D3KH44"/>
<evidence type="ECO:0000313" key="1">
    <source>
        <dbReference type="EMBL" id="TYL96168.1"/>
    </source>
</evidence>
<sequence length="70" mass="7996">MTASLKSRVSAYVRAKNRQALENMRELRRQLLERLQSTSSINAAQSRASIQEDLRVIEEGLEQLQPRGRG</sequence>
<dbReference type="Proteomes" id="UP000324758">
    <property type="component" value="Unassembled WGS sequence"/>
</dbReference>
<reference evidence="1 2" key="1">
    <citation type="submission" date="2019-08" db="EMBL/GenBank/DDBJ databases">
        <title>Bradyrhizobium hipponensis sp. nov., a rhizobium isolated from a Lupinus angustifolius root nodule in Tunisia.</title>
        <authorList>
            <person name="Off K."/>
            <person name="Rejili M."/>
            <person name="Mars M."/>
            <person name="Brachmann A."/>
            <person name="Marin M."/>
        </authorList>
    </citation>
    <scope>NUCLEOTIDE SEQUENCE [LARGE SCALE GENOMIC DNA]</scope>
    <source>
        <strain evidence="1 2">CTAW71</strain>
    </source>
</reference>